<dbReference type="Proteomes" id="UP000215914">
    <property type="component" value="Chromosome 4"/>
</dbReference>
<dbReference type="EMBL" id="CM007893">
    <property type="protein sequence ID" value="OTG27701.1"/>
    <property type="molecule type" value="Genomic_DNA"/>
</dbReference>
<evidence type="ECO:0000313" key="1">
    <source>
        <dbReference type="EMBL" id="OTG27701.1"/>
    </source>
</evidence>
<dbReference type="AlphaFoldDB" id="A0A251UZC6"/>
<accession>A0A251UZC6</accession>
<keyword evidence="2" id="KW-1185">Reference proteome</keyword>
<reference evidence="2" key="1">
    <citation type="journal article" date="2017" name="Nature">
        <title>The sunflower genome provides insights into oil metabolism, flowering and Asterid evolution.</title>
        <authorList>
            <person name="Badouin H."/>
            <person name="Gouzy J."/>
            <person name="Grassa C.J."/>
            <person name="Murat F."/>
            <person name="Staton S.E."/>
            <person name="Cottret L."/>
            <person name="Lelandais-Briere C."/>
            <person name="Owens G.L."/>
            <person name="Carrere S."/>
            <person name="Mayjonade B."/>
            <person name="Legrand L."/>
            <person name="Gill N."/>
            <person name="Kane N.C."/>
            <person name="Bowers J.E."/>
            <person name="Hubner S."/>
            <person name="Bellec A."/>
            <person name="Berard A."/>
            <person name="Berges H."/>
            <person name="Blanchet N."/>
            <person name="Boniface M.C."/>
            <person name="Brunel D."/>
            <person name="Catrice O."/>
            <person name="Chaidir N."/>
            <person name="Claudel C."/>
            <person name="Donnadieu C."/>
            <person name="Faraut T."/>
            <person name="Fievet G."/>
            <person name="Helmstetter N."/>
            <person name="King M."/>
            <person name="Knapp S.J."/>
            <person name="Lai Z."/>
            <person name="Le Paslier M.C."/>
            <person name="Lippi Y."/>
            <person name="Lorenzon L."/>
            <person name="Mandel J.R."/>
            <person name="Marage G."/>
            <person name="Marchand G."/>
            <person name="Marquand E."/>
            <person name="Bret-Mestries E."/>
            <person name="Morien E."/>
            <person name="Nambeesan S."/>
            <person name="Nguyen T."/>
            <person name="Pegot-Espagnet P."/>
            <person name="Pouilly N."/>
            <person name="Raftis F."/>
            <person name="Sallet E."/>
            <person name="Schiex T."/>
            <person name="Thomas J."/>
            <person name="Vandecasteele C."/>
            <person name="Vares D."/>
            <person name="Vear F."/>
            <person name="Vautrin S."/>
            <person name="Crespi M."/>
            <person name="Mangin B."/>
            <person name="Burke J.M."/>
            <person name="Salse J."/>
            <person name="Munos S."/>
            <person name="Vincourt P."/>
            <person name="Rieseberg L.H."/>
            <person name="Langlade N.B."/>
        </authorList>
    </citation>
    <scope>NUCLEOTIDE SEQUENCE [LARGE SCALE GENOMIC DNA]</scope>
    <source>
        <strain evidence="2">cv. SF193</strain>
    </source>
</reference>
<organism evidence="1 2">
    <name type="scientific">Helianthus annuus</name>
    <name type="common">Common sunflower</name>
    <dbReference type="NCBI Taxonomy" id="4232"/>
    <lineage>
        <taxon>Eukaryota</taxon>
        <taxon>Viridiplantae</taxon>
        <taxon>Streptophyta</taxon>
        <taxon>Embryophyta</taxon>
        <taxon>Tracheophyta</taxon>
        <taxon>Spermatophyta</taxon>
        <taxon>Magnoliopsida</taxon>
        <taxon>eudicotyledons</taxon>
        <taxon>Gunneridae</taxon>
        <taxon>Pentapetalae</taxon>
        <taxon>asterids</taxon>
        <taxon>campanulids</taxon>
        <taxon>Asterales</taxon>
        <taxon>Asteraceae</taxon>
        <taxon>Asteroideae</taxon>
        <taxon>Heliantheae alliance</taxon>
        <taxon>Heliantheae</taxon>
        <taxon>Helianthus</taxon>
    </lineage>
</organism>
<dbReference type="InParanoid" id="A0A251UZC6"/>
<sequence length="132" mass="14919">MTLQSYRPNFFCNGEDIDCLEVFLACSGGSWDEERNGDMVYTTWDGVLVRRALELPVCGLKYSDLRTMVAIARKLKLSMQSEFTMSYQYPSSSSSDRNKTTVVGIEDDDDVEAFIDLADEVSPEPITLYVED</sequence>
<proteinExistence type="predicted"/>
<name>A0A251UZC6_HELAN</name>
<gene>
    <name evidence="1" type="ORF">HannXRQ_Chr04g0102881</name>
</gene>
<protein>
    <submittedName>
        <fullName evidence="1">Uncharacterized protein</fullName>
    </submittedName>
</protein>
<evidence type="ECO:0000313" key="2">
    <source>
        <dbReference type="Proteomes" id="UP000215914"/>
    </source>
</evidence>